<dbReference type="InterPro" id="IPR049886">
    <property type="entry name" value="CFI_box_CTERM_dom"/>
</dbReference>
<evidence type="ECO:0000313" key="2">
    <source>
        <dbReference type="Proteomes" id="UP000770889"/>
    </source>
</evidence>
<accession>A0A944QSG0</accession>
<gene>
    <name evidence="1" type="ORF">KME65_07690</name>
</gene>
<protein>
    <submittedName>
        <fullName evidence="1">Uncharacterized protein</fullName>
    </submittedName>
</protein>
<dbReference type="Proteomes" id="UP000770889">
    <property type="component" value="Unassembled WGS sequence"/>
</dbReference>
<dbReference type="EMBL" id="JAHHGM010000005">
    <property type="protein sequence ID" value="MBT2988833.1"/>
    <property type="molecule type" value="Genomic_DNA"/>
</dbReference>
<dbReference type="NCBIfam" id="NF041770">
    <property type="entry name" value="CFI_box_CTERM"/>
    <property type="match status" value="1"/>
</dbReference>
<organism evidence="1 2">
    <name type="scientific">Candidatus Thiodiazotropha taylori</name>
    <dbReference type="NCBI Taxonomy" id="2792791"/>
    <lineage>
        <taxon>Bacteria</taxon>
        <taxon>Pseudomonadati</taxon>
        <taxon>Pseudomonadota</taxon>
        <taxon>Gammaproteobacteria</taxon>
        <taxon>Chromatiales</taxon>
        <taxon>Sedimenticolaceae</taxon>
        <taxon>Candidatus Thiodiazotropha</taxon>
    </lineage>
</organism>
<evidence type="ECO:0000313" key="1">
    <source>
        <dbReference type="EMBL" id="MBT2988833.1"/>
    </source>
</evidence>
<sequence length="566" mass="62748">MKTITQNPYRVLGLFGNSSERELQKQLGIIKRFAEINKHKTFDSDLDLLGPISRNLDDVSLAASKIEQAQNKAHYSLFWFVNTNPIDQLALTSLKDNNLQKAISVWQKTLKGNVTARNHSSYQNLSTLLIALSAVNGKIDATRLRQGIEIKGQLLESNSFADFIELVGGNSQHLDAHSISAAFADELIANLATVNGASSCLSSSELVSLFSGLSQGARKHISNKFTEEPLANVESRIDEVCAKRKTTPINANAFGKSLYLSTKDDLAFLESTLGPDDTQYQLVANKLADEILQCSIVYFNELMESDETDPGDEALLIAKYAESIGATGPTRLRIEENMETIQEWVDDKPERERHKAIADDVAAVAAQLKMFHDRSATIMGCEKLVTSCAPKLSNIKNALGADDEFYLRIADTVVGNALGELIDIFNTAQSAAMARRIEPISFADTVGNIVSVVNKMTSIAMSREARQRLVRNKEIIDNVDEQLKSLKKRASGGCYVATMVYGDYDHPNVVVLRRFRDTTLSCTAAGRAFIRVYYAISPRLVALLKEQDWIHRPIRYLLDRFTRCIA</sequence>
<dbReference type="AlphaFoldDB" id="A0A944QSG0"/>
<name>A0A944QSG0_9GAMM</name>
<comment type="caution">
    <text evidence="1">The sequence shown here is derived from an EMBL/GenBank/DDBJ whole genome shotgun (WGS) entry which is preliminary data.</text>
</comment>
<proteinExistence type="predicted"/>
<reference evidence="1 2" key="1">
    <citation type="submission" date="2021-05" db="EMBL/GenBank/DDBJ databases">
        <title>Genetic and Functional Diversity in Clade A Lucinid endosymbionts from the Bahamas.</title>
        <authorList>
            <person name="Giani N.M."/>
            <person name="Engel A.S."/>
            <person name="Campbell B.J."/>
        </authorList>
    </citation>
    <scope>NUCLEOTIDE SEQUENCE [LARGE SCALE GENOMIC DNA]</scope>
    <source>
        <strain evidence="1">LUC16012Gg_MoonRockCtena</strain>
    </source>
</reference>